<keyword evidence="4" id="KW-0511">Multifunctional enzyme</keyword>
<keyword evidence="2" id="KW-0658">Purine biosynthesis</keyword>
<dbReference type="EC" id="2.1.2.3" evidence="6"/>
<dbReference type="GO" id="GO:0004643">
    <property type="term" value="F:phosphoribosylaminoimidazolecarboxamide formyltransferase activity"/>
    <property type="evidence" value="ECO:0007669"/>
    <property type="project" value="UniProtKB-EC"/>
</dbReference>
<dbReference type="SUPFAM" id="SSF52335">
    <property type="entry name" value="Methylglyoxal synthase-like"/>
    <property type="match status" value="1"/>
</dbReference>
<gene>
    <name evidence="6" type="primary">purH</name>
    <name evidence="6" type="ORF">ENH89_10210</name>
</gene>
<proteinExistence type="predicted"/>
<dbReference type="EC" id="3.5.4.10" evidence="6"/>
<dbReference type="FunFam" id="3.40.50.1380:FF:000001">
    <property type="entry name" value="Bifunctional purine biosynthesis protein PurH"/>
    <property type="match status" value="1"/>
</dbReference>
<dbReference type="InterPro" id="IPR011607">
    <property type="entry name" value="MGS-like_dom"/>
</dbReference>
<dbReference type="CDD" id="cd01421">
    <property type="entry name" value="IMPCH"/>
    <property type="match status" value="1"/>
</dbReference>
<evidence type="ECO:0000256" key="4">
    <source>
        <dbReference type="ARBA" id="ARBA00023268"/>
    </source>
</evidence>
<sequence length="171" mass="17623">MSVKANVTPVPDRVRVRRALISVSDKSGLDDLAKGLAALGVELVSTGGTRKALEAAGLAVRDVSDLTGFPEIMDGRVKTLHPGVHGGLLGIRADPAHADAMRTHDIAGIDLLVVNLYPFEATLAGGADAATIVENVDIGGPAMIRAGAKNHGYVTVVVDPADYGELLAVLE</sequence>
<evidence type="ECO:0000256" key="3">
    <source>
        <dbReference type="ARBA" id="ARBA00022801"/>
    </source>
</evidence>
<evidence type="ECO:0000313" key="6">
    <source>
        <dbReference type="EMBL" id="HEU00710.1"/>
    </source>
</evidence>
<feature type="non-terminal residue" evidence="6">
    <location>
        <position position="171"/>
    </location>
</feature>
<dbReference type="Proteomes" id="UP000885680">
    <property type="component" value="Unassembled WGS sequence"/>
</dbReference>
<name>A0A9C9NEP0_9HYPH</name>
<comment type="caution">
    <text evidence="6">The sequence shown here is derived from an EMBL/GenBank/DDBJ whole genome shotgun (WGS) entry which is preliminary data.</text>
</comment>
<dbReference type="PANTHER" id="PTHR11692">
    <property type="entry name" value="BIFUNCTIONAL PURINE BIOSYNTHESIS PROTEIN PURH"/>
    <property type="match status" value="1"/>
</dbReference>
<dbReference type="GO" id="GO:0006189">
    <property type="term" value="P:'de novo' IMP biosynthetic process"/>
    <property type="evidence" value="ECO:0007669"/>
    <property type="project" value="TreeGrafter"/>
</dbReference>
<dbReference type="PANTHER" id="PTHR11692:SF0">
    <property type="entry name" value="BIFUNCTIONAL PURINE BIOSYNTHESIS PROTEIN ATIC"/>
    <property type="match status" value="1"/>
</dbReference>
<protein>
    <submittedName>
        <fullName evidence="6">Bifunctional phosphoribosylaminoimidazolecarboxamide formyltransferase/IMP cyclohydrolase</fullName>
        <ecNumber evidence="6">2.1.2.3</ecNumber>
        <ecNumber evidence="6">3.5.4.10</ecNumber>
    </submittedName>
</protein>
<evidence type="ECO:0000256" key="1">
    <source>
        <dbReference type="ARBA" id="ARBA00022679"/>
    </source>
</evidence>
<dbReference type="SMART" id="SM00851">
    <property type="entry name" value="MGS"/>
    <property type="match status" value="1"/>
</dbReference>
<evidence type="ECO:0000259" key="5">
    <source>
        <dbReference type="PROSITE" id="PS51855"/>
    </source>
</evidence>
<dbReference type="Gene3D" id="3.40.50.1380">
    <property type="entry name" value="Methylglyoxal synthase-like domain"/>
    <property type="match status" value="1"/>
</dbReference>
<dbReference type="GO" id="GO:0005829">
    <property type="term" value="C:cytosol"/>
    <property type="evidence" value="ECO:0007669"/>
    <property type="project" value="TreeGrafter"/>
</dbReference>
<dbReference type="Pfam" id="PF02142">
    <property type="entry name" value="MGS"/>
    <property type="match status" value="1"/>
</dbReference>
<evidence type="ECO:0000313" key="7">
    <source>
        <dbReference type="Proteomes" id="UP000885680"/>
    </source>
</evidence>
<organism evidence="6 7">
    <name type="scientific">Aurantimonas coralicida</name>
    <dbReference type="NCBI Taxonomy" id="182270"/>
    <lineage>
        <taxon>Bacteria</taxon>
        <taxon>Pseudomonadati</taxon>
        <taxon>Pseudomonadota</taxon>
        <taxon>Alphaproteobacteria</taxon>
        <taxon>Hyphomicrobiales</taxon>
        <taxon>Aurantimonadaceae</taxon>
        <taxon>Aurantimonas</taxon>
    </lineage>
</organism>
<dbReference type="AlphaFoldDB" id="A0A9C9NEP0"/>
<dbReference type="GO" id="GO:0003937">
    <property type="term" value="F:IMP cyclohydrolase activity"/>
    <property type="evidence" value="ECO:0007669"/>
    <property type="project" value="UniProtKB-EC"/>
</dbReference>
<keyword evidence="3 6" id="KW-0378">Hydrolase</keyword>
<dbReference type="InterPro" id="IPR036914">
    <property type="entry name" value="MGS-like_dom_sf"/>
</dbReference>
<keyword evidence="1 6" id="KW-0808">Transferase</keyword>
<dbReference type="PROSITE" id="PS51855">
    <property type="entry name" value="MGS"/>
    <property type="match status" value="1"/>
</dbReference>
<feature type="domain" description="MGS-like" evidence="5">
    <location>
        <begin position="8"/>
        <end position="158"/>
    </location>
</feature>
<dbReference type="EMBL" id="DRGN01000144">
    <property type="protein sequence ID" value="HEU00710.1"/>
    <property type="molecule type" value="Genomic_DNA"/>
</dbReference>
<reference evidence="6" key="1">
    <citation type="journal article" date="2020" name="mSystems">
        <title>Genome- and Community-Level Interaction Insights into Carbon Utilization and Element Cycling Functions of Hydrothermarchaeota in Hydrothermal Sediment.</title>
        <authorList>
            <person name="Zhou Z."/>
            <person name="Liu Y."/>
            <person name="Xu W."/>
            <person name="Pan J."/>
            <person name="Luo Z.H."/>
            <person name="Li M."/>
        </authorList>
    </citation>
    <scope>NUCLEOTIDE SEQUENCE</scope>
    <source>
        <strain evidence="6">HyVt-347</strain>
    </source>
</reference>
<evidence type="ECO:0000256" key="2">
    <source>
        <dbReference type="ARBA" id="ARBA00022755"/>
    </source>
</evidence>
<accession>A0A9C9NEP0</accession>
<dbReference type="InterPro" id="IPR002695">
    <property type="entry name" value="PurH-like"/>
</dbReference>